<keyword evidence="2" id="KW-0145">Chemotaxis</keyword>
<evidence type="ECO:0000259" key="8">
    <source>
        <dbReference type="PROSITE" id="PS50885"/>
    </source>
</evidence>
<dbReference type="Pfam" id="PF00015">
    <property type="entry name" value="MCPsignal"/>
    <property type="match status" value="1"/>
</dbReference>
<gene>
    <name evidence="9" type="ORF">FZ934_23505</name>
</gene>
<feature type="transmembrane region" description="Helical" evidence="6">
    <location>
        <begin position="182"/>
        <end position="205"/>
    </location>
</feature>
<dbReference type="Gene3D" id="1.10.287.950">
    <property type="entry name" value="Methyl-accepting chemotaxis protein"/>
    <property type="match status" value="1"/>
</dbReference>
<dbReference type="GO" id="GO:0007165">
    <property type="term" value="P:signal transduction"/>
    <property type="evidence" value="ECO:0007669"/>
    <property type="project" value="UniProtKB-KW"/>
</dbReference>
<dbReference type="OrthoDB" id="3378718at2"/>
<organism evidence="9 10">
    <name type="scientific">Rhizobium grahamii</name>
    <dbReference type="NCBI Taxonomy" id="1120045"/>
    <lineage>
        <taxon>Bacteria</taxon>
        <taxon>Pseudomonadati</taxon>
        <taxon>Pseudomonadota</taxon>
        <taxon>Alphaproteobacteria</taxon>
        <taxon>Hyphomicrobiales</taxon>
        <taxon>Rhizobiaceae</taxon>
        <taxon>Rhizobium/Agrobacterium group</taxon>
        <taxon>Rhizobium</taxon>
    </lineage>
</organism>
<evidence type="ECO:0000256" key="6">
    <source>
        <dbReference type="SAM" id="Phobius"/>
    </source>
</evidence>
<dbReference type="Pfam" id="PF18947">
    <property type="entry name" value="HAMP_2"/>
    <property type="match status" value="1"/>
</dbReference>
<evidence type="ECO:0000256" key="4">
    <source>
        <dbReference type="PROSITE-ProRule" id="PRU00284"/>
    </source>
</evidence>
<sequence>MRIRGKIYAIVAVMALVALLIGSIGIYTINVYDDRVGALENISMRSKMGEKLNRLVTAVVMDLRGAYAAESAKASQTYADGASKSLAQMNELLAAWKPAVPDWEKTEFGQLEQAAQAFTTLRTETARLAVTEGPAAASKQGNTDENRANRKSFQKEIDDIVAADEARLREVTEDLRTFQQNVLIATLVATLVGILGGVGLAFYIATHQVSRPIGRVTATMKSLADGDYSTEVPYVGRPDEIGDMAAAVEVFKRNGIEVQRMNAQESAMRQKSDSLQAGLATVVSSAADGDFSRRIDKTYDDENLDAFARNVNALVSSVEIGVGETNRVVSLLADGDLTQTMHGDFKGVFAQLQRNVNNTISRLQDTISDIRSASDTLSGNSAELRASSDSLSKRTEQQAAALEESSAALDEITAVVKNSTDRAKEASRMVSDARDRAGDSARIVASAIEAMGAIQHASQEITQIINVIDEIAFQTNLLALNAGVEAARAGEAGKGFAVVAQEVRELAQRSATAAKDIKTLINKSAESVGSGVQLVEQTGSALGEIENYVVEINERIQSIATASQEQSTGLAEVNTAVNQMDQVTQQNAAMVEETSAATHKLSSEAQNLARLVSQFKLRQVAARLAAASDRQTEMPAIHRLTARVAKAVNGRGSDWQEF</sequence>
<geneLocation type="plasmid" evidence="9 10">
    <name>unnamed</name>
</geneLocation>
<dbReference type="KEGG" id="rgr:FZ934_23505"/>
<comment type="similarity">
    <text evidence="3">Belongs to the methyl-accepting chemotaxis (MCP) protein family.</text>
</comment>
<name>A0A5Q0CGW9_9HYPH</name>
<dbReference type="CDD" id="cd06225">
    <property type="entry name" value="HAMP"/>
    <property type="match status" value="1"/>
</dbReference>
<dbReference type="Gene3D" id="6.10.340.10">
    <property type="match status" value="1"/>
</dbReference>
<feature type="region of interest" description="Disordered" evidence="5">
    <location>
        <begin position="132"/>
        <end position="151"/>
    </location>
</feature>
<dbReference type="CDD" id="cd11386">
    <property type="entry name" value="MCP_signal"/>
    <property type="match status" value="1"/>
</dbReference>
<dbReference type="SMART" id="SM00304">
    <property type="entry name" value="HAMP"/>
    <property type="match status" value="2"/>
</dbReference>
<dbReference type="PANTHER" id="PTHR43531:SF11">
    <property type="entry name" value="METHYL-ACCEPTING CHEMOTAXIS PROTEIN 3"/>
    <property type="match status" value="1"/>
</dbReference>
<evidence type="ECO:0000259" key="7">
    <source>
        <dbReference type="PROSITE" id="PS50111"/>
    </source>
</evidence>
<dbReference type="PANTHER" id="PTHR43531">
    <property type="entry name" value="PROTEIN ICFG"/>
    <property type="match status" value="1"/>
</dbReference>
<keyword evidence="6" id="KW-1133">Transmembrane helix</keyword>
<dbReference type="InterPro" id="IPR004089">
    <property type="entry name" value="MCPsignal_dom"/>
</dbReference>
<dbReference type="GO" id="GO:0016020">
    <property type="term" value="C:membrane"/>
    <property type="evidence" value="ECO:0007669"/>
    <property type="project" value="UniProtKB-SubCell"/>
</dbReference>
<keyword evidence="4" id="KW-0807">Transducer</keyword>
<comment type="subcellular location">
    <subcellularLocation>
        <location evidence="1">Membrane</location>
    </subcellularLocation>
</comment>
<accession>A0A5Q0CGW9</accession>
<evidence type="ECO:0000256" key="2">
    <source>
        <dbReference type="ARBA" id="ARBA00022500"/>
    </source>
</evidence>
<feature type="transmembrane region" description="Helical" evidence="6">
    <location>
        <begin position="7"/>
        <end position="29"/>
    </location>
</feature>
<feature type="domain" description="HAMP" evidence="8">
    <location>
        <begin position="322"/>
        <end position="368"/>
    </location>
</feature>
<keyword evidence="6" id="KW-0472">Membrane</keyword>
<dbReference type="FunFam" id="1.10.287.950:FF:000001">
    <property type="entry name" value="Methyl-accepting chemotaxis sensory transducer"/>
    <property type="match status" value="1"/>
</dbReference>
<proteinExistence type="inferred from homology"/>
<feature type="domain" description="Methyl-accepting transducer" evidence="7">
    <location>
        <begin position="373"/>
        <end position="602"/>
    </location>
</feature>
<evidence type="ECO:0000256" key="5">
    <source>
        <dbReference type="SAM" id="MobiDB-lite"/>
    </source>
</evidence>
<evidence type="ECO:0000313" key="10">
    <source>
        <dbReference type="Proteomes" id="UP000326881"/>
    </source>
</evidence>
<keyword evidence="9" id="KW-0614">Plasmid</keyword>
<dbReference type="Proteomes" id="UP000326881">
    <property type="component" value="Plasmid unnamed"/>
</dbReference>
<dbReference type="EMBL" id="CP043499">
    <property type="protein sequence ID" value="QFY63259.1"/>
    <property type="molecule type" value="Genomic_DNA"/>
</dbReference>
<dbReference type="SUPFAM" id="SSF158472">
    <property type="entry name" value="HAMP domain-like"/>
    <property type="match status" value="1"/>
</dbReference>
<dbReference type="SUPFAM" id="SSF58104">
    <property type="entry name" value="Methyl-accepting chemotaxis protein (MCP) signaling domain"/>
    <property type="match status" value="1"/>
</dbReference>
<dbReference type="InterPro" id="IPR051310">
    <property type="entry name" value="MCP_chemotaxis"/>
</dbReference>
<keyword evidence="10" id="KW-1185">Reference proteome</keyword>
<evidence type="ECO:0000313" key="9">
    <source>
        <dbReference type="EMBL" id="QFY63259.1"/>
    </source>
</evidence>
<keyword evidence="6" id="KW-0812">Transmembrane</keyword>
<protein>
    <submittedName>
        <fullName evidence="9">HAMP domain-containing protein</fullName>
    </submittedName>
</protein>
<dbReference type="Pfam" id="PF00672">
    <property type="entry name" value="HAMP"/>
    <property type="match status" value="1"/>
</dbReference>
<dbReference type="SMART" id="SM00283">
    <property type="entry name" value="MA"/>
    <property type="match status" value="1"/>
</dbReference>
<reference evidence="9 10" key="1">
    <citation type="submission" date="2019-08" db="EMBL/GenBank/DDBJ databases">
        <title>Prosopis cineraria nodule microbiome.</title>
        <authorList>
            <person name="Ali R."/>
            <person name="Chaluvadi S.R."/>
            <person name="Wang X."/>
        </authorList>
    </citation>
    <scope>NUCLEOTIDE SEQUENCE [LARGE SCALE GENOMIC DNA]</scope>
    <source>
        <strain evidence="9 10">BG7</strain>
        <plasmid evidence="9 10">unnamed</plasmid>
    </source>
</reference>
<feature type="compositionally biased region" description="Basic and acidic residues" evidence="5">
    <location>
        <begin position="142"/>
        <end position="151"/>
    </location>
</feature>
<dbReference type="PROSITE" id="PS50111">
    <property type="entry name" value="CHEMOTAXIS_TRANSDUC_2"/>
    <property type="match status" value="1"/>
</dbReference>
<evidence type="ECO:0000256" key="1">
    <source>
        <dbReference type="ARBA" id="ARBA00004370"/>
    </source>
</evidence>
<dbReference type="PROSITE" id="PS50885">
    <property type="entry name" value="HAMP"/>
    <property type="match status" value="2"/>
</dbReference>
<dbReference type="InterPro" id="IPR003660">
    <property type="entry name" value="HAMP_dom"/>
</dbReference>
<evidence type="ECO:0000256" key="3">
    <source>
        <dbReference type="ARBA" id="ARBA00029447"/>
    </source>
</evidence>
<dbReference type="AlphaFoldDB" id="A0A5Q0CGW9"/>
<dbReference type="GO" id="GO:0006935">
    <property type="term" value="P:chemotaxis"/>
    <property type="evidence" value="ECO:0007669"/>
    <property type="project" value="UniProtKB-KW"/>
</dbReference>
<feature type="domain" description="HAMP" evidence="8">
    <location>
        <begin position="207"/>
        <end position="260"/>
    </location>
</feature>
<dbReference type="RefSeq" id="WP_153273228.1">
    <property type="nucleotide sequence ID" value="NZ_CP043499.1"/>
</dbReference>